<comment type="caution">
    <text evidence="1">The sequence shown here is derived from an EMBL/GenBank/DDBJ whole genome shotgun (WGS) entry which is preliminary data.</text>
</comment>
<evidence type="ECO:0000313" key="2">
    <source>
        <dbReference type="Proteomes" id="UP000247973"/>
    </source>
</evidence>
<name>A0A2V3PPT2_9BACT</name>
<proteinExistence type="predicted"/>
<gene>
    <name evidence="1" type="ORF">CLV62_1441</name>
</gene>
<evidence type="ECO:0000313" key="1">
    <source>
        <dbReference type="EMBL" id="PXV58789.1"/>
    </source>
</evidence>
<accession>A0A2V3PPT2</accession>
<keyword evidence="2" id="KW-1185">Reference proteome</keyword>
<reference evidence="1 2" key="1">
    <citation type="submission" date="2018-03" db="EMBL/GenBank/DDBJ databases">
        <title>Genomic Encyclopedia of Archaeal and Bacterial Type Strains, Phase II (KMG-II): from individual species to whole genera.</title>
        <authorList>
            <person name="Goeker M."/>
        </authorList>
    </citation>
    <scope>NUCLEOTIDE SEQUENCE [LARGE SCALE GENOMIC DNA]</scope>
    <source>
        <strain evidence="1 2">DSM 100214</strain>
    </source>
</reference>
<dbReference type="Proteomes" id="UP000247973">
    <property type="component" value="Unassembled WGS sequence"/>
</dbReference>
<organism evidence="1 2">
    <name type="scientific">Dysgonomonas alginatilytica</name>
    <dbReference type="NCBI Taxonomy" id="1605892"/>
    <lineage>
        <taxon>Bacteria</taxon>
        <taxon>Pseudomonadati</taxon>
        <taxon>Bacteroidota</taxon>
        <taxon>Bacteroidia</taxon>
        <taxon>Bacteroidales</taxon>
        <taxon>Dysgonomonadaceae</taxon>
        <taxon>Dysgonomonas</taxon>
    </lineage>
</organism>
<sequence length="150" mass="17469">MDDLFSSNVSEEVDTVEEVTNTHEVVPTSIEEDTENKEEMIEQQEVKDTYMELLFDEDLTPEEVIVKIQLKENQHIKLIENRVLNGYVRAINGDKNLIYYITEANKSIDAINKISKEDENYSSLFNTANLFINIFNNDFKLYKILIPTII</sequence>
<protein>
    <submittedName>
        <fullName evidence="1">Uncharacterized protein</fullName>
    </submittedName>
</protein>
<dbReference type="AlphaFoldDB" id="A0A2V3PPT2"/>
<dbReference type="RefSeq" id="WP_110312542.1">
    <property type="nucleotide sequence ID" value="NZ_QICL01000044.1"/>
</dbReference>
<dbReference type="EMBL" id="QICL01000044">
    <property type="protein sequence ID" value="PXV58789.1"/>
    <property type="molecule type" value="Genomic_DNA"/>
</dbReference>